<dbReference type="SUPFAM" id="SSF53850">
    <property type="entry name" value="Periplasmic binding protein-like II"/>
    <property type="match status" value="1"/>
</dbReference>
<feature type="signal peptide" evidence="2">
    <location>
        <begin position="1"/>
        <end position="25"/>
    </location>
</feature>
<evidence type="ECO:0000256" key="2">
    <source>
        <dbReference type="SAM" id="SignalP"/>
    </source>
</evidence>
<evidence type="ECO:0000256" key="1">
    <source>
        <dbReference type="SAM" id="MobiDB-lite"/>
    </source>
</evidence>
<dbReference type="InterPro" id="IPR011852">
    <property type="entry name" value="TRAP_TAXI"/>
</dbReference>
<dbReference type="CDD" id="cd13567">
    <property type="entry name" value="PBP2_TtGluBP"/>
    <property type="match status" value="1"/>
</dbReference>
<dbReference type="RefSeq" id="WP_021642206.1">
    <property type="nucleotide sequence ID" value="NZ_CACRUA010000007.1"/>
</dbReference>
<organism evidence="4">
    <name type="scientific">Clostridium symbiosum</name>
    <name type="common">Bacteroides symbiosus</name>
    <dbReference type="NCBI Taxonomy" id="1512"/>
    <lineage>
        <taxon>Bacteria</taxon>
        <taxon>Bacillati</taxon>
        <taxon>Bacillota</taxon>
        <taxon>Clostridia</taxon>
        <taxon>Lachnospirales</taxon>
        <taxon>Lachnospiraceae</taxon>
        <taxon>Otoolea</taxon>
    </lineage>
</organism>
<dbReference type="AlphaFoldDB" id="A0A6N2ZLG7"/>
<name>A0A6N2ZLG7_CLOSY</name>
<feature type="region of interest" description="Disordered" evidence="1">
    <location>
        <begin position="30"/>
        <end position="57"/>
    </location>
</feature>
<gene>
    <name evidence="4" type="ORF">CSLFYP84_00578</name>
    <name evidence="3" type="ORF">K5I21_20120</name>
</gene>
<dbReference type="EMBL" id="CACRUA010000007">
    <property type="protein sequence ID" value="VYT78748.1"/>
    <property type="molecule type" value="Genomic_DNA"/>
</dbReference>
<feature type="chain" id="PRO_5026859841" evidence="2">
    <location>
        <begin position="26"/>
        <end position="356"/>
    </location>
</feature>
<accession>A0A6N2ZLG7</accession>
<protein>
    <submittedName>
        <fullName evidence="4">NMT1/THI5 like protein</fullName>
    </submittedName>
    <submittedName>
        <fullName evidence="3">TAXI family TRAP transporter solute-binding subunit</fullName>
    </submittedName>
</protein>
<keyword evidence="2" id="KW-0732">Signal</keyword>
<dbReference type="PANTHER" id="PTHR42941:SF1">
    <property type="entry name" value="SLL1037 PROTEIN"/>
    <property type="match status" value="1"/>
</dbReference>
<proteinExistence type="predicted"/>
<dbReference type="EMBL" id="JAINVB010000001">
    <property type="protein sequence ID" value="MCK0088137.1"/>
    <property type="molecule type" value="Genomic_DNA"/>
</dbReference>
<reference evidence="4" key="1">
    <citation type="submission" date="2019-11" db="EMBL/GenBank/DDBJ databases">
        <authorList>
            <person name="Feng L."/>
        </authorList>
    </citation>
    <scope>NUCLEOTIDE SEQUENCE</scope>
    <source>
        <strain evidence="4">CsymbiosumLFYP84</strain>
    </source>
</reference>
<dbReference type="Proteomes" id="UP001203136">
    <property type="component" value="Unassembled WGS sequence"/>
</dbReference>
<dbReference type="Gene3D" id="3.40.190.10">
    <property type="entry name" value="Periplasmic binding protein-like II"/>
    <property type="match status" value="2"/>
</dbReference>
<dbReference type="NCBIfam" id="TIGR02122">
    <property type="entry name" value="TRAP_TAXI"/>
    <property type="match status" value="1"/>
</dbReference>
<feature type="compositionally biased region" description="Low complexity" evidence="1">
    <location>
        <begin position="30"/>
        <end position="45"/>
    </location>
</feature>
<evidence type="ECO:0000313" key="4">
    <source>
        <dbReference type="EMBL" id="VYT78748.1"/>
    </source>
</evidence>
<sequence length="356" mass="37878">MKKTMKAIVACITCLTMAASLTACSGDSGTSGSGSTAAPAPAAESQEGEGEGVQAPSVDIDRATEFVTIATGPTSGIYYPIGGAFATVLGNAGYKTSAQATGASVENINLITAGEAELAIAMQDSVMQAYEGFGAFETPNTELRAAMRLWPNYVQLVTTANTGIKSVEDLKGKRVGVGAPNSGVELNARMIYEAYGMTYEDSEVDYLSYGEAIDQMKNGQCDAAFVTSGLPNSTVSELAFSYDMVIVPIDGDGRDNLINKYPFFAASIIPADTYNNEEDVESVFVYNIMLVNKDLSNDMVYDMMDCIFNDIGSIKASHNTADQNIDVTFGVDDVKIPLHDGAAKWWQDHGYDTPQN</sequence>
<dbReference type="PROSITE" id="PS51257">
    <property type="entry name" value="PROKAR_LIPOPROTEIN"/>
    <property type="match status" value="1"/>
</dbReference>
<reference evidence="3" key="2">
    <citation type="journal article" date="2022" name="Cell Host Microbe">
        <title>Colonization of the live biotherapeutic product VE303 and modulation of the microbiota and metabolites in healthy volunteers.</title>
        <authorList>
            <person name="Dsouza M."/>
            <person name="Menon R."/>
            <person name="Crossette E."/>
            <person name="Bhattarai S.K."/>
            <person name="Schneider J."/>
            <person name="Kim Y.G."/>
            <person name="Reddy S."/>
            <person name="Caballero S."/>
            <person name="Felix C."/>
            <person name="Cornacchione L."/>
            <person name="Hendrickson J."/>
            <person name="Watson A.R."/>
            <person name="Minot S.S."/>
            <person name="Greenfield N."/>
            <person name="Schopf L."/>
            <person name="Szabady R."/>
            <person name="Patarroyo J."/>
            <person name="Smith W."/>
            <person name="Harrison P."/>
            <person name="Kuijper E.J."/>
            <person name="Kelly C.P."/>
            <person name="Olle B."/>
            <person name="Bobilev D."/>
            <person name="Silber J.L."/>
            <person name="Bucci V."/>
            <person name="Roberts B."/>
            <person name="Faith J."/>
            <person name="Norman J.M."/>
        </authorList>
    </citation>
    <scope>NUCLEOTIDE SEQUENCE</scope>
    <source>
        <strain evidence="3">VE303-04</strain>
    </source>
</reference>
<evidence type="ECO:0000313" key="3">
    <source>
        <dbReference type="EMBL" id="MCK0088137.1"/>
    </source>
</evidence>
<dbReference type="Pfam" id="PF16868">
    <property type="entry name" value="NMT1_3"/>
    <property type="match status" value="1"/>
</dbReference>
<dbReference type="PANTHER" id="PTHR42941">
    <property type="entry name" value="SLL1037 PROTEIN"/>
    <property type="match status" value="1"/>
</dbReference>